<dbReference type="Proteomes" id="UP000001610">
    <property type="component" value="Unassembled WGS sequence"/>
</dbReference>
<dbReference type="Pfam" id="PF00240">
    <property type="entry name" value="ubiquitin"/>
    <property type="match status" value="1"/>
</dbReference>
<gene>
    <name evidence="2" type="ORF">CCM_04800</name>
</gene>
<dbReference type="SUPFAM" id="SSF54236">
    <property type="entry name" value="Ubiquitin-like"/>
    <property type="match status" value="1"/>
</dbReference>
<dbReference type="CDD" id="cd17039">
    <property type="entry name" value="Ubl_ubiquitin_like"/>
    <property type="match status" value="1"/>
</dbReference>
<feature type="domain" description="Ubiquitin-like" evidence="1">
    <location>
        <begin position="287"/>
        <end position="364"/>
    </location>
</feature>
<protein>
    <recommendedName>
        <fullName evidence="1">Ubiquitin-like domain-containing protein</fullName>
    </recommendedName>
</protein>
<dbReference type="HOGENOM" id="CLU_752299_0_0_1"/>
<accession>G3JEM9</accession>
<dbReference type="InParanoid" id="G3JEM9"/>
<name>G3JEM9_CORMM</name>
<dbReference type="GeneID" id="18166821"/>
<dbReference type="InterPro" id="IPR029071">
    <property type="entry name" value="Ubiquitin-like_domsf"/>
</dbReference>
<sequence length="368" mass="41827">MTSPAELHEHLCETSPGKLLLHMPSMPVPNIKMDISEATYITLLNGHEKCQQTFWWRFMDPYARTLLRDAAAASEISAPSGHGAIANGNVQLDQASTSVEEWTAPHEAEWRQRLNQQLEAFRDERLKDGPRDERLVTLDQVHLGCFWAVSHLVSEYEALVARTSDIIAQTRQTLQGVSAGAHVPVQLHPEPVEAEIVRHSLQRASVAFNAVQLDITSHIAQKRKTGFESGMTVALTHEWEMEKGAGRGIHTENNPDVETVSEYEAEEPEMREARGKHTQTETDFRLFIIRIRKVSPRRRFGIDIVVKPSNTIQDVKCMIKDRKRLSLDFYLSFQGRLLEDDRTLSFYNIPEKSTLLIQRRITMPSDGV</sequence>
<dbReference type="OrthoDB" id="428577at2759"/>
<dbReference type="InterPro" id="IPR000626">
    <property type="entry name" value="Ubiquitin-like_dom"/>
</dbReference>
<evidence type="ECO:0000313" key="2">
    <source>
        <dbReference type="EMBL" id="EGX93426.1"/>
    </source>
</evidence>
<dbReference type="RefSeq" id="XP_006670009.1">
    <property type="nucleotide sequence ID" value="XM_006669946.1"/>
</dbReference>
<keyword evidence="3" id="KW-1185">Reference proteome</keyword>
<dbReference type="Gene3D" id="3.10.20.90">
    <property type="entry name" value="Phosphatidylinositol 3-kinase Catalytic Subunit, Chain A, domain 1"/>
    <property type="match status" value="1"/>
</dbReference>
<dbReference type="AlphaFoldDB" id="G3JEM9"/>
<organism evidence="2 3">
    <name type="scientific">Cordyceps militaris (strain CM01)</name>
    <name type="common">Caterpillar fungus</name>
    <dbReference type="NCBI Taxonomy" id="983644"/>
    <lineage>
        <taxon>Eukaryota</taxon>
        <taxon>Fungi</taxon>
        <taxon>Dikarya</taxon>
        <taxon>Ascomycota</taxon>
        <taxon>Pezizomycotina</taxon>
        <taxon>Sordariomycetes</taxon>
        <taxon>Hypocreomycetidae</taxon>
        <taxon>Hypocreales</taxon>
        <taxon>Cordycipitaceae</taxon>
        <taxon>Cordyceps</taxon>
    </lineage>
</organism>
<dbReference type="VEuPathDB" id="FungiDB:CCM_04800"/>
<dbReference type="PROSITE" id="PS50053">
    <property type="entry name" value="UBIQUITIN_2"/>
    <property type="match status" value="1"/>
</dbReference>
<evidence type="ECO:0000259" key="1">
    <source>
        <dbReference type="PROSITE" id="PS50053"/>
    </source>
</evidence>
<evidence type="ECO:0000313" key="3">
    <source>
        <dbReference type="Proteomes" id="UP000001610"/>
    </source>
</evidence>
<dbReference type="KEGG" id="cmt:CCM_04800"/>
<reference evidence="2 3" key="1">
    <citation type="journal article" date="2011" name="Genome Biol.">
        <title>Genome sequence of the insect pathogenic fungus Cordyceps militaris, a valued traditional Chinese medicine.</title>
        <authorList>
            <person name="Zheng P."/>
            <person name="Xia Y."/>
            <person name="Xiao G."/>
            <person name="Xiong C."/>
            <person name="Hu X."/>
            <person name="Zhang S."/>
            <person name="Zheng H."/>
            <person name="Huang Y."/>
            <person name="Zhou Y."/>
            <person name="Wang S."/>
            <person name="Zhao G.P."/>
            <person name="Liu X."/>
            <person name="St Leger R.J."/>
            <person name="Wang C."/>
        </authorList>
    </citation>
    <scope>NUCLEOTIDE SEQUENCE [LARGE SCALE GENOMIC DNA]</scope>
    <source>
        <strain evidence="2 3">CM01</strain>
    </source>
</reference>
<proteinExistence type="predicted"/>
<dbReference type="EMBL" id="JH126401">
    <property type="protein sequence ID" value="EGX93426.1"/>
    <property type="molecule type" value="Genomic_DNA"/>
</dbReference>